<dbReference type="Pfam" id="PF11902">
    <property type="entry name" value="DUF3422"/>
    <property type="match status" value="1"/>
</dbReference>
<dbReference type="AlphaFoldDB" id="A0A812ZCD1"/>
<dbReference type="Proteomes" id="UP000601435">
    <property type="component" value="Unassembled WGS sequence"/>
</dbReference>
<keyword evidence="3" id="KW-1185">Reference proteome</keyword>
<feature type="transmembrane region" description="Helical" evidence="1">
    <location>
        <begin position="407"/>
        <end position="426"/>
    </location>
</feature>
<evidence type="ECO:0000256" key="1">
    <source>
        <dbReference type="SAM" id="Phobius"/>
    </source>
</evidence>
<keyword evidence="1" id="KW-0812">Transmembrane</keyword>
<dbReference type="EMBL" id="CAJNJA010047093">
    <property type="protein sequence ID" value="CAE7822042.1"/>
    <property type="molecule type" value="Genomic_DNA"/>
</dbReference>
<protein>
    <recommendedName>
        <fullName evidence="4">DUF3422 domain-containing protein</fullName>
    </recommendedName>
</protein>
<reference evidence="2" key="1">
    <citation type="submission" date="2021-02" db="EMBL/GenBank/DDBJ databases">
        <authorList>
            <person name="Dougan E. K."/>
            <person name="Rhodes N."/>
            <person name="Thang M."/>
            <person name="Chan C."/>
        </authorList>
    </citation>
    <scope>NUCLEOTIDE SEQUENCE</scope>
</reference>
<accession>A0A812ZCD1</accession>
<evidence type="ECO:0000313" key="3">
    <source>
        <dbReference type="Proteomes" id="UP000601435"/>
    </source>
</evidence>
<evidence type="ECO:0000313" key="2">
    <source>
        <dbReference type="EMBL" id="CAE7822042.1"/>
    </source>
</evidence>
<evidence type="ECO:0008006" key="4">
    <source>
        <dbReference type="Google" id="ProtNLM"/>
    </source>
</evidence>
<organism evidence="2 3">
    <name type="scientific">Symbiodinium necroappetens</name>
    <dbReference type="NCBI Taxonomy" id="1628268"/>
    <lineage>
        <taxon>Eukaryota</taxon>
        <taxon>Sar</taxon>
        <taxon>Alveolata</taxon>
        <taxon>Dinophyceae</taxon>
        <taxon>Suessiales</taxon>
        <taxon>Symbiodiniaceae</taxon>
        <taxon>Symbiodinium</taxon>
    </lineage>
</organism>
<name>A0A812ZCD1_9DINO</name>
<keyword evidence="1" id="KW-1133">Transmembrane helix</keyword>
<dbReference type="OrthoDB" id="497057at2759"/>
<keyword evidence="1" id="KW-0472">Membrane</keyword>
<sequence length="440" mass="50002">MPLGLSEHRLREELTREVHARPFAHLQPSERVTHIALMTGEGGLEGERAHVAALCQRYGKPPPGDTANFHLVDLGPFRLRWERHTEFSTYAFYAREAAPLRDDGKVDRFAHPVIERVPRDWVQRLPGELLVGLHLELEARDAPRLETDPDSIGELMQIENYAGSAVSGGSAMAWMNFWVGADGFGRALIRDVGLRPRQAGRLVQRLCEVETYRMMALLALPLARRHGGELSRLGERLRGIIDEMTDCARLEDEQRLLGELTDVSAGIERISAETNYRFSAARAYYALVQRRIQELREERIEGFQTIQEFMDRRLSPAMRTCESTQDRLDTLSRRVARAGQLLRTRVDVTLEAQNRDLLESMNRRAKLQLRLQETVEGLSVAAISYYLVSLVKYLAEGGESFGLPLTPNQITALSIPLVVGLIWFGMRRVKRALRRGDRRT</sequence>
<comment type="caution">
    <text evidence="2">The sequence shown here is derived from an EMBL/GenBank/DDBJ whole genome shotgun (WGS) entry which is preliminary data.</text>
</comment>
<gene>
    <name evidence="2" type="ORF">SNEC2469_LOCUS24470</name>
</gene>
<proteinExistence type="predicted"/>
<dbReference type="InterPro" id="IPR021830">
    <property type="entry name" value="DUF3422"/>
</dbReference>